<reference evidence="2 3" key="1">
    <citation type="journal article" date="2021" name="ISME Commun">
        <title>Automated analysis of genomic sequences facilitates high-throughput and comprehensive description of bacteria.</title>
        <authorList>
            <person name="Hitch T.C.A."/>
        </authorList>
    </citation>
    <scope>NUCLEOTIDE SEQUENCE [LARGE SCALE GENOMIC DNA]</scope>
    <source>
        <strain evidence="2 3">Sanger_109</strain>
    </source>
</reference>
<dbReference type="RefSeq" id="WP_158423931.1">
    <property type="nucleotide sequence ID" value="NZ_JAOQJQ010000001.1"/>
</dbReference>
<comment type="caution">
    <text evidence="2">The sequence shown here is derived from an EMBL/GenBank/DDBJ whole genome shotgun (WGS) entry which is preliminary data.</text>
</comment>
<dbReference type="SUPFAM" id="SSF52096">
    <property type="entry name" value="ClpP/crotonase"/>
    <property type="match status" value="1"/>
</dbReference>
<proteinExistence type="inferred from homology"/>
<sequence length="326" mass="38690">MKKDIMADYVKLPELEEYREWFKDHFDLYREDGILQVTMKTKDHVMCWSGSSHRAMSQLSRVISMDRKNEILIWTHYGDNWMMDKDPNGWNTYAEERFEHQYIDDYNLIKNMIFDIDIPTIGVIPGPGFHWDSALLCDITLASEDAKFDDDHLFFGLIPGDGMFMLMQHFLGTKRANYYAYTCRQWTAQQALDWGWVNELCPKGTVVDRAWEIAKMIKSLPLETRTIYSHLCKRPLERLLVDDLKIHTLSEQYSTMYRIAQKDYGQAQQDEKDMSAVHHYRYTAGENEYLQQPIRSWDDIKDDLPRFVKKHGFQEADQRFSDDQSK</sequence>
<dbReference type="Proteomes" id="UP001652442">
    <property type="component" value="Unassembled WGS sequence"/>
</dbReference>
<dbReference type="EMBL" id="JAOQJQ010000001">
    <property type="protein sequence ID" value="MCU6761084.1"/>
    <property type="molecule type" value="Genomic_DNA"/>
</dbReference>
<keyword evidence="3" id="KW-1185">Reference proteome</keyword>
<evidence type="ECO:0000313" key="2">
    <source>
        <dbReference type="EMBL" id="MCU6761084.1"/>
    </source>
</evidence>
<dbReference type="Pfam" id="PF00378">
    <property type="entry name" value="ECH_1"/>
    <property type="match status" value="1"/>
</dbReference>
<evidence type="ECO:0000256" key="1">
    <source>
        <dbReference type="ARBA" id="ARBA00005254"/>
    </source>
</evidence>
<protein>
    <submittedName>
        <fullName evidence="2">Enoyl-CoA hydratase/isomerase family protein</fullName>
    </submittedName>
</protein>
<dbReference type="InterPro" id="IPR029045">
    <property type="entry name" value="ClpP/crotonase-like_dom_sf"/>
</dbReference>
<organism evidence="2 3">
    <name type="scientific">Brotonthovivens ammoniilytica</name>
    <dbReference type="NCBI Taxonomy" id="2981725"/>
    <lineage>
        <taxon>Bacteria</taxon>
        <taxon>Bacillati</taxon>
        <taxon>Bacillota</taxon>
        <taxon>Clostridia</taxon>
        <taxon>Lachnospirales</taxon>
        <taxon>Lachnospiraceae</taxon>
        <taxon>Brotonthovivens</taxon>
    </lineage>
</organism>
<accession>A0ABT2THN6</accession>
<comment type="similarity">
    <text evidence="1">Belongs to the enoyl-CoA hydratase/isomerase family.</text>
</comment>
<dbReference type="Gene3D" id="3.90.226.10">
    <property type="entry name" value="2-enoyl-CoA Hydratase, Chain A, domain 1"/>
    <property type="match status" value="1"/>
</dbReference>
<evidence type="ECO:0000313" key="3">
    <source>
        <dbReference type="Proteomes" id="UP001652442"/>
    </source>
</evidence>
<dbReference type="CDD" id="cd06558">
    <property type="entry name" value="crotonase-like"/>
    <property type="match status" value="1"/>
</dbReference>
<dbReference type="PANTHER" id="PTHR43802">
    <property type="entry name" value="ENOYL-COA HYDRATASE"/>
    <property type="match status" value="1"/>
</dbReference>
<dbReference type="PANTHER" id="PTHR43802:SF1">
    <property type="entry name" value="IP11341P-RELATED"/>
    <property type="match status" value="1"/>
</dbReference>
<name>A0ABT2THN6_9FIRM</name>
<gene>
    <name evidence="2" type="ORF">OCV88_01880</name>
</gene>
<dbReference type="InterPro" id="IPR001753">
    <property type="entry name" value="Enoyl-CoA_hydra/iso"/>
</dbReference>